<dbReference type="PANTHER" id="PTHR30033">
    <property type="entry name" value="FLAGELLAR HOOK-ASSOCIATED PROTEIN 1"/>
    <property type="match status" value="1"/>
</dbReference>
<dbReference type="InterPro" id="IPR049119">
    <property type="entry name" value="FlgK_D2-like"/>
</dbReference>
<organism evidence="10 11">
    <name type="scientific">Pigmentiphaga kullae</name>
    <dbReference type="NCBI Taxonomy" id="151784"/>
    <lineage>
        <taxon>Bacteria</taxon>
        <taxon>Pseudomonadati</taxon>
        <taxon>Pseudomonadota</taxon>
        <taxon>Betaproteobacteria</taxon>
        <taxon>Burkholderiales</taxon>
        <taxon>Alcaligenaceae</taxon>
        <taxon>Pigmentiphaga</taxon>
    </lineage>
</organism>
<evidence type="ECO:0000256" key="4">
    <source>
        <dbReference type="ARBA" id="ARBA00016244"/>
    </source>
</evidence>
<keyword evidence="11" id="KW-1185">Reference proteome</keyword>
<keyword evidence="10" id="KW-0282">Flagellum</keyword>
<evidence type="ECO:0000256" key="5">
    <source>
        <dbReference type="ARBA" id="ARBA00022525"/>
    </source>
</evidence>
<feature type="domain" description="Flagellar hook-associated protein 1 D2-like" evidence="8">
    <location>
        <begin position="340"/>
        <end position="413"/>
    </location>
</feature>
<comment type="subcellular location">
    <subcellularLocation>
        <location evidence="1">Bacterial flagellum</location>
    </subcellularLocation>
    <subcellularLocation>
        <location evidence="2">Secreted</location>
    </subcellularLocation>
</comment>
<dbReference type="OrthoDB" id="9802553at2"/>
<dbReference type="GO" id="GO:0044780">
    <property type="term" value="P:bacterial-type flagellum assembly"/>
    <property type="evidence" value="ECO:0007669"/>
    <property type="project" value="InterPro"/>
</dbReference>
<evidence type="ECO:0000313" key="10">
    <source>
        <dbReference type="EMBL" id="RZS78737.1"/>
    </source>
</evidence>
<gene>
    <name evidence="10" type="ORF">EV675_5394</name>
</gene>
<evidence type="ECO:0000256" key="6">
    <source>
        <dbReference type="ARBA" id="ARBA00023143"/>
    </source>
</evidence>
<evidence type="ECO:0000259" key="9">
    <source>
        <dbReference type="Pfam" id="PF22638"/>
    </source>
</evidence>
<evidence type="ECO:0000256" key="3">
    <source>
        <dbReference type="ARBA" id="ARBA00009677"/>
    </source>
</evidence>
<dbReference type="RefSeq" id="WP_130361681.1">
    <property type="nucleotide sequence ID" value="NZ_SGXC01000003.1"/>
</dbReference>
<dbReference type="GO" id="GO:0005198">
    <property type="term" value="F:structural molecule activity"/>
    <property type="evidence" value="ECO:0007669"/>
    <property type="project" value="InterPro"/>
</dbReference>
<comment type="similarity">
    <text evidence="3">Belongs to the flagella basal body rod proteins family.</text>
</comment>
<dbReference type="Pfam" id="PF06429">
    <property type="entry name" value="Flg_bbr_C"/>
    <property type="match status" value="1"/>
</dbReference>
<feature type="domain" description="Flagellar basal-body/hook protein C-terminal" evidence="7">
    <location>
        <begin position="593"/>
        <end position="629"/>
    </location>
</feature>
<dbReference type="GO" id="GO:0005576">
    <property type="term" value="C:extracellular region"/>
    <property type="evidence" value="ECO:0007669"/>
    <property type="project" value="UniProtKB-SubCell"/>
</dbReference>
<reference evidence="10 11" key="1">
    <citation type="submission" date="2019-02" db="EMBL/GenBank/DDBJ databases">
        <title>Genomic Encyclopedia of Type Strains, Phase IV (KMG-IV): sequencing the most valuable type-strain genomes for metagenomic binning, comparative biology and taxonomic classification.</title>
        <authorList>
            <person name="Goeker M."/>
        </authorList>
    </citation>
    <scope>NUCLEOTIDE SEQUENCE [LARGE SCALE GENOMIC DNA]</scope>
    <source>
        <strain evidence="10 11">K24</strain>
    </source>
</reference>
<comment type="caution">
    <text evidence="10">The sequence shown here is derived from an EMBL/GenBank/DDBJ whole genome shotgun (WGS) entry which is preliminary data.</text>
</comment>
<accession>A0A4Q7N9N1</accession>
<evidence type="ECO:0000256" key="1">
    <source>
        <dbReference type="ARBA" id="ARBA00004365"/>
    </source>
</evidence>
<dbReference type="NCBIfam" id="TIGR02492">
    <property type="entry name" value="flgK_ends"/>
    <property type="match status" value="1"/>
</dbReference>
<dbReference type="Pfam" id="PF21158">
    <property type="entry name" value="flgK_1st_1"/>
    <property type="match status" value="1"/>
</dbReference>
<dbReference type="Proteomes" id="UP000292445">
    <property type="component" value="Unassembled WGS sequence"/>
</dbReference>
<protein>
    <recommendedName>
        <fullName evidence="4">Flagellar hook-associated protein 1</fullName>
    </recommendedName>
</protein>
<name>A0A4Q7N9N1_9BURK</name>
<dbReference type="PANTHER" id="PTHR30033:SF1">
    <property type="entry name" value="FLAGELLAR HOOK-ASSOCIATED PROTEIN 1"/>
    <property type="match status" value="1"/>
</dbReference>
<evidence type="ECO:0000259" key="8">
    <source>
        <dbReference type="Pfam" id="PF21158"/>
    </source>
</evidence>
<dbReference type="SUPFAM" id="SSF64518">
    <property type="entry name" value="Phase 1 flagellin"/>
    <property type="match status" value="1"/>
</dbReference>
<dbReference type="PRINTS" id="PR01005">
    <property type="entry name" value="FLGHOOKAP1"/>
</dbReference>
<dbReference type="AlphaFoldDB" id="A0A4Q7N9N1"/>
<dbReference type="InterPro" id="IPR010930">
    <property type="entry name" value="Flg_bb/hook_C_dom"/>
</dbReference>
<keyword evidence="10" id="KW-0969">Cilium</keyword>
<evidence type="ECO:0000256" key="2">
    <source>
        <dbReference type="ARBA" id="ARBA00004613"/>
    </source>
</evidence>
<keyword evidence="5" id="KW-0964">Secreted</keyword>
<sequence length="633" mass="64919">MTTNIANIALTGLRAAQAGLAVTANNISNQGTPGYSRQQVVLQSALSNFSGAGYFGQGVDVVTVQRAYSDFLSSQASQSASTLSYLSTYSDQMSGLINRLGSVDTGINQSLNALYTAIGGFSQNPAQTASRQAALAAAQSTAARFRAVSEDLSTLSQGIDNQASATVGQINQLVQSIAAYNAKIGDAYGTSQGQAPNALLDQRDVLVRELGKLTGITTSTQGTSINVYLANGQPLVLEQVASQLKIDTRDPNSPTGTSLSLTVGSHAMQLNQSDIDGGQLGALLQFRDNELAQAQSELGRLAIAMAAAYNQQQQFGLDSNGQPGQALFRIGNPVAVGQRGNTGDARLAVGIADTRSLTGSDYQLTRVGSEYVLTRLDDGTELGPFSSLPQNVDGLTIGLADGDLADGDTFTIKVASQAAAGVEVMLGDPGKLAAAAPMGLETAGTNTGTAQASRLRSAESASPDYGTSVTVRFTSATGYELLGEDGTVLSTGSLQPPQQAISYNGWAFDLAGIPAAGDTITVKADPGAPAGDNRNALAMAGLGTTRIAGGSTLTDAYAGLISQVGTRAASLNISKAAQQTAFDQAVASEQSLSGVNLDEEGANLLRYQQAYAAAGKVLGMSSELFDQLLAAIH</sequence>
<dbReference type="EMBL" id="SGXC01000003">
    <property type="protein sequence ID" value="RZS78737.1"/>
    <property type="molecule type" value="Genomic_DNA"/>
</dbReference>
<dbReference type="InterPro" id="IPR002371">
    <property type="entry name" value="FlgK"/>
</dbReference>
<keyword evidence="6" id="KW-0975">Bacterial flagellum</keyword>
<feature type="domain" description="Flagellar hook-associated protein FlgK helical" evidence="9">
    <location>
        <begin position="98"/>
        <end position="328"/>
    </location>
</feature>
<dbReference type="Pfam" id="PF22638">
    <property type="entry name" value="FlgK_D1"/>
    <property type="match status" value="1"/>
</dbReference>
<keyword evidence="10" id="KW-0966">Cell projection</keyword>
<dbReference type="GO" id="GO:0009424">
    <property type="term" value="C:bacterial-type flagellum hook"/>
    <property type="evidence" value="ECO:0007669"/>
    <property type="project" value="InterPro"/>
</dbReference>
<proteinExistence type="inferred from homology"/>
<evidence type="ECO:0000259" key="7">
    <source>
        <dbReference type="Pfam" id="PF06429"/>
    </source>
</evidence>
<dbReference type="InterPro" id="IPR053927">
    <property type="entry name" value="FlgK_helical"/>
</dbReference>
<evidence type="ECO:0000313" key="11">
    <source>
        <dbReference type="Proteomes" id="UP000292445"/>
    </source>
</evidence>